<dbReference type="PANTHER" id="PTHR22872">
    <property type="entry name" value="BTK-BINDING PROTEIN-RELATED"/>
    <property type="match status" value="1"/>
</dbReference>
<accession>F1KRS9</accession>
<dbReference type="AlphaFoldDB" id="F1KRS9"/>
<keyword evidence="1" id="KW-0677">Repeat</keyword>
<dbReference type="SUPFAM" id="SSF50985">
    <property type="entry name" value="RCC1/BLIP-II"/>
    <property type="match status" value="1"/>
</dbReference>
<dbReference type="PANTHER" id="PTHR22872:SF2">
    <property type="entry name" value="INHIBITOR OF BRUTON TYROSINE KINASE"/>
    <property type="match status" value="1"/>
</dbReference>
<dbReference type="Gene3D" id="2.130.10.30">
    <property type="entry name" value="Regulator of chromosome condensation 1/beta-lactamase-inhibitor protein II"/>
    <property type="match status" value="1"/>
</dbReference>
<feature type="region of interest" description="Disordered" evidence="3">
    <location>
        <begin position="881"/>
        <end position="916"/>
    </location>
</feature>
<evidence type="ECO:0000256" key="1">
    <source>
        <dbReference type="ARBA" id="ARBA00022737"/>
    </source>
</evidence>
<keyword evidence="4" id="KW-0418">Kinase</keyword>
<feature type="region of interest" description="Disordered" evidence="3">
    <location>
        <begin position="1039"/>
        <end position="1082"/>
    </location>
</feature>
<dbReference type="InterPro" id="IPR000408">
    <property type="entry name" value="Reg_chr_condens"/>
</dbReference>
<protein>
    <submittedName>
        <fullName evidence="4">Inhibitor of Bruton tyrosine kinase</fullName>
    </submittedName>
</protein>
<feature type="compositionally biased region" description="Low complexity" evidence="3">
    <location>
        <begin position="958"/>
        <end position="995"/>
    </location>
</feature>
<proteinExistence type="evidence at transcript level"/>
<dbReference type="Pfam" id="PF00415">
    <property type="entry name" value="RCC1"/>
    <property type="match status" value="1"/>
</dbReference>
<dbReference type="InterPro" id="IPR009091">
    <property type="entry name" value="RCC1/BLIP-II"/>
</dbReference>
<name>F1KRS9_ASCSU</name>
<dbReference type="InterPro" id="IPR051625">
    <property type="entry name" value="Signaling_Regulatory_Domain"/>
</dbReference>
<evidence type="ECO:0000256" key="3">
    <source>
        <dbReference type="SAM" id="MobiDB-lite"/>
    </source>
</evidence>
<feature type="compositionally biased region" description="Basic and acidic residues" evidence="3">
    <location>
        <begin position="1070"/>
        <end position="1082"/>
    </location>
</feature>
<feature type="repeat" description="RCC1" evidence="2">
    <location>
        <begin position="366"/>
        <end position="418"/>
    </location>
</feature>
<feature type="repeat" description="RCC1" evidence="2">
    <location>
        <begin position="264"/>
        <end position="316"/>
    </location>
</feature>
<evidence type="ECO:0000256" key="2">
    <source>
        <dbReference type="PROSITE-ProRule" id="PRU00235"/>
    </source>
</evidence>
<sequence length="1156" mass="129424">MSYPFSIVGSVCACICSACRASLPSSTRTSSSSRRPRQHIVDSTPHHLAHDKHNNGDRRHDRVVADLMIVGTTIPDALHILQTHESYFFCAMVFFVLGHKPMAMEPIVVDKSRRDKVLNFINNWKDGLRAEKWPDLFEDMMRIQSKDVGLSEDILSKVREAAVFLAIHLLPLHRDLLYYAAKEGRFEVMPTIALWCDNCHEQQHGQTPAYIAAMTSHVAAVCVLANRDKRVLYDRGPDGRTPYDILYSKFSTFLLTDSRSSPPGCLYTYGENMARSLGHIPGERIPKPRFLETTVRFVQNCEISLGRYHTLMLIDSRVYSCGLGRDWKLGHGNEADVVIPREVFLDDRKIVAVSAGLSHSVVCTEKEVIVFGRNSDGQLGLKESKATLPTVAFTLKAPHIEIMRCFAGATYSAVMTSNGRCIVAGRVPWPDMSGNYWSFTLPQSPLYIHRTVHFFDNFVVTLQRYQTQTKVEVLSVREGFCSRLQGQYDCKGVVESNMTILLRSALNVWKDPSFFVFYRHPHTRGLMFVELRFKNFSSTVFMNDIVLSTHGEFIAISKNSQVYEGCICQSDLFSADLPLNLPRVRINIKVNQVAALPPALRVFISADGRNKAIVTCGISVDKFTHVRQPTSPTPRAAADKNVVEVACTDEQGKEVEVFLAQRDRLIGESEYCRSFFSRWCEDGDVGARISFVDDVHLVGDFLRYCEGVLQLNGFCESKLFDIMRFADRYMCQQLFDDALGAVLRRPLLMPTVRNLYELSRSIANPKLNDCVDYLGALLLPLMLDLGLAQQLTPAELRRMEQQYSAFDPQSSSVCESEKFCRPIGNFVMELFKTLGALFGQLDEETIFKEAVLGFVLREENRLPKPRRQVLRLPAVGEDSVTCEDLSENKNAKADDGSDEGKANTEANKSRWEPQVPAKDLLVEMMEAELASINVMSEHPSECTTAKDAIGAVNKPENRSSTVSASARISSSQPSPRFSSSTNATHSGSSTGSSMTPEQCHEEQLPSTSRIVPPRTERPRPWGDFRLPPTMSLAAIVADEAERAGSSRENNPSVEGEQVRPNKILARPRGWHKERCPTKPDEEARGMEEIMAAEVASQNEAKRLNDSRLEDIEIEEQAIAELAEVYEAEAASAGTSVTISVERQHANPSDPLWAARR</sequence>
<feature type="compositionally biased region" description="Low complexity" evidence="3">
    <location>
        <begin position="24"/>
        <end position="33"/>
    </location>
</feature>
<dbReference type="GO" id="GO:0016301">
    <property type="term" value="F:kinase activity"/>
    <property type="evidence" value="ECO:0007669"/>
    <property type="project" value="UniProtKB-KW"/>
</dbReference>
<dbReference type="PROSITE" id="PS50012">
    <property type="entry name" value="RCC1_3"/>
    <property type="match status" value="3"/>
</dbReference>
<reference evidence="4" key="1">
    <citation type="journal article" date="2011" name="Genome Res.">
        <title>Deep small RNA sequencing from the nematode Ascaris reveals conservation, functional diversification, and novel developmental profiles.</title>
        <authorList>
            <person name="Wang J."/>
            <person name="Czech B."/>
            <person name="Crunk A."/>
            <person name="Wallace A."/>
            <person name="Mitreva M."/>
            <person name="Hannon G.J."/>
            <person name="Davis R.E."/>
        </authorList>
    </citation>
    <scope>NUCLEOTIDE SEQUENCE</scope>
</reference>
<dbReference type="EMBL" id="JI164814">
    <property type="protein sequence ID" value="ADY40583.1"/>
    <property type="molecule type" value="mRNA"/>
</dbReference>
<evidence type="ECO:0000313" key="4">
    <source>
        <dbReference type="EMBL" id="ADY40583.1"/>
    </source>
</evidence>
<keyword evidence="4" id="KW-0808">Transferase</keyword>
<feature type="compositionally biased region" description="Basic and acidic residues" evidence="3">
    <location>
        <begin position="886"/>
        <end position="911"/>
    </location>
</feature>
<feature type="region of interest" description="Disordered" evidence="3">
    <location>
        <begin position="948"/>
        <end position="1026"/>
    </location>
</feature>
<organism evidence="4">
    <name type="scientific">Ascaris suum</name>
    <name type="common">Pig roundworm</name>
    <name type="synonym">Ascaris lumbricoides</name>
    <dbReference type="NCBI Taxonomy" id="6253"/>
    <lineage>
        <taxon>Eukaryota</taxon>
        <taxon>Metazoa</taxon>
        <taxon>Ecdysozoa</taxon>
        <taxon>Nematoda</taxon>
        <taxon>Chromadorea</taxon>
        <taxon>Rhabditida</taxon>
        <taxon>Spirurina</taxon>
        <taxon>Ascaridomorpha</taxon>
        <taxon>Ascaridoidea</taxon>
        <taxon>Ascarididae</taxon>
        <taxon>Ascaris</taxon>
    </lineage>
</organism>
<feature type="repeat" description="RCC1" evidence="2">
    <location>
        <begin position="316"/>
        <end position="366"/>
    </location>
</feature>
<feature type="region of interest" description="Disordered" evidence="3">
    <location>
        <begin position="1130"/>
        <end position="1156"/>
    </location>
</feature>
<feature type="region of interest" description="Disordered" evidence="3">
    <location>
        <begin position="23"/>
        <end position="57"/>
    </location>
</feature>